<dbReference type="VEuPathDB" id="ToxoDB:EPH_0060350"/>
<dbReference type="EMBL" id="HG694211">
    <property type="protein sequence ID" value="CDI85726.1"/>
    <property type="molecule type" value="Genomic_DNA"/>
</dbReference>
<evidence type="ECO:0000256" key="2">
    <source>
        <dbReference type="SAM" id="Phobius"/>
    </source>
</evidence>
<feature type="transmembrane region" description="Helical" evidence="2">
    <location>
        <begin position="21"/>
        <end position="41"/>
    </location>
</feature>
<dbReference type="Proteomes" id="UP000018201">
    <property type="component" value="Unassembled WGS sequence"/>
</dbReference>
<keyword evidence="2" id="KW-0472">Membrane</keyword>
<evidence type="ECO:0000256" key="1">
    <source>
        <dbReference type="SAM" id="MobiDB-lite"/>
    </source>
</evidence>
<accession>U6GZI2</accession>
<feature type="compositionally biased region" description="Basic and acidic residues" evidence="1">
    <location>
        <begin position="1099"/>
        <end position="1108"/>
    </location>
</feature>
<dbReference type="OrthoDB" id="346186at2759"/>
<organism evidence="3 4">
    <name type="scientific">Eimeria praecox</name>
    <dbReference type="NCBI Taxonomy" id="51316"/>
    <lineage>
        <taxon>Eukaryota</taxon>
        <taxon>Sar</taxon>
        <taxon>Alveolata</taxon>
        <taxon>Apicomplexa</taxon>
        <taxon>Conoidasida</taxon>
        <taxon>Coccidia</taxon>
        <taxon>Eucoccidiorida</taxon>
        <taxon>Eimeriorina</taxon>
        <taxon>Eimeriidae</taxon>
        <taxon>Eimeria</taxon>
    </lineage>
</organism>
<feature type="region of interest" description="Disordered" evidence="1">
    <location>
        <begin position="1089"/>
        <end position="1146"/>
    </location>
</feature>
<protein>
    <submittedName>
        <fullName evidence="3">Uncharacterized protein</fullName>
    </submittedName>
</protein>
<feature type="compositionally biased region" description="Pro residues" evidence="1">
    <location>
        <begin position="1114"/>
        <end position="1135"/>
    </location>
</feature>
<evidence type="ECO:0000313" key="3">
    <source>
        <dbReference type="EMBL" id="CDI85726.1"/>
    </source>
</evidence>
<feature type="compositionally biased region" description="Pro residues" evidence="1">
    <location>
        <begin position="1089"/>
        <end position="1098"/>
    </location>
</feature>
<sequence>MNRTTHSEGSQRAAAHVCRRGLLPTIRLVLLLFALLAPFRYSLSAPTSDEMTGGGEMSTNLEAPLISKVNEALTTLWPQLVRKEEVVELSDAKAAELVDAALLRLRTSGETIPINLRDLLLWHLTCLFHEPEGTGSSSEGTRESPTKGSIWHVMELVACAARDTCLGINEPGFQSTVDKCAEEVAKGKTSSPLDLFFRSASMKKQSSLAAQVFSTALLVLHSTQGNRLVTPEGAGTQSALQGRAPLSPLQQAVANSVAGCSPEVITSLESHLQALGGLEAIGANPVLFASTVLENAPLLFSLNGVPPPESLALEYEALRESGTKFGLALVRGASRMISTACGKERRCGRPSNSYLSCVSKSLENVAWPALRQLLNQHVHALAYFVEKPEILPEGPHFSDALQDFTSSASKLSQTLRAAASAAHGALDLSIPSSPASIRLLDALKQFGQNAEDNLLPVGMSFLEDGELSLYGPAIHERIVSTTEETCTRAPPAGDSSAFKTFVIMQRLEGHLDQVTGNETLQRVYMGTAKKTGLSARAVESTFIRTQARHLFISIQSLLQNPSEEIQKRFSTTEGLHAYITDYLAERVGPREQEGEEAGFGATKHSGETIALAHAVLKEVYITDYLAERVGPREQEGEEAGFGAAKHSGETIALAHAVLKEVQRTFAKLIVASEAFHKAQQTAGMRVGRWLKGAFSDFRKDIHASYIIDAAHGCLQHCTGPLLADNRLKTQCTGSSGGPQPLGKCADPAQEFQKIVNKEMWGQFLPDWLTQGKAPAPCSELVELQEEDPQAWQRQVYLMVSHLDTIGCGKDHRGFDSFGRYSIKLEMIQNLYDMFASTAKKATLENFVNWLVKLREPLPQNLQTPTAVALQYAGGHPQTQVRVSKAFTMAVKGDPTYAQCKAEDTKIISELIASLGSIFYTLKAFDDFVKERRAQEEVITRQVTAPLAAKARPILNQLMITYALTGTPYPDVVIRYPTYFSTTAVASLSNSGIEAMWVLVYMQNVLGSISTNQLSGPRIIKHFVEAAIATEAWTRECLQASETAVKPYTFPATEEEALAAGVFRWLLPTFPPLPCQKPNRKVIPVVLPIPPPTLPPVPEPSKEVEPQKEPEEEPSPPPPPPPAAPETTTLPPPEQQPEPSEIAGGRVIPIPVKQISIKKKHKETDVVKTENKDAVEPEEMITVIPPKPDVAPTVDKTEDACMQVVRLYEKYIQGSAIKDVETLHEAAMKVPLFSATRQELGIQEDDRSLQKFRLALCVTCAKYIPALQLATGEEKERLKASIEKSKEACGSVYEKTLWAAEIEGGTPLASSTPNSPVTSSVQLNLQVSAIAHRLLGGIEPLLQAAEREAKAIEVCASAEVLGRFCEFYSWNSPSLGACQDFLLLSLLCAKVCSKIAAGLAEIFGSASSAGGKRLPPSTMAGGLRNWLPQQGGLRAWATAAHQKLKSDTAVAALCAALRYAEYIRQITMPGLEFDRNLSQWNLSLPSNGLPLVNALRSASNAKQTLTQELCVLTPPAQDVQRLPQRFDPAQWAALVLQIGQQGEASTPESPRSSEA</sequence>
<reference evidence="3" key="1">
    <citation type="submission" date="2013-10" db="EMBL/GenBank/DDBJ databases">
        <title>Genomic analysis of the causative agents of coccidiosis in chickens.</title>
        <authorList>
            <person name="Reid A.J."/>
            <person name="Blake D."/>
            <person name="Billington K."/>
            <person name="Browne H."/>
            <person name="Dunn M."/>
            <person name="Hung S."/>
            <person name="Kawahara F."/>
            <person name="Miranda-Saavedra D."/>
            <person name="Mourier T."/>
            <person name="Nagra H."/>
            <person name="Otto T.D."/>
            <person name="Rawlings N."/>
            <person name="Sanchez A."/>
            <person name="Sanders M."/>
            <person name="Subramaniam C."/>
            <person name="Tay Y."/>
            <person name="Dear P."/>
            <person name="Doerig C."/>
            <person name="Gruber A."/>
            <person name="Parkinson J."/>
            <person name="Shirley M."/>
            <person name="Wan K.L."/>
            <person name="Berriman M."/>
            <person name="Tomley F."/>
            <person name="Pain A."/>
        </authorList>
    </citation>
    <scope>NUCLEOTIDE SEQUENCE [LARGE SCALE GENOMIC DNA]</scope>
    <source>
        <strain evidence="3">Houghton</strain>
    </source>
</reference>
<name>U6GZI2_9EIME</name>
<gene>
    <name evidence="3" type="ORF">EPH_0060350</name>
</gene>
<keyword evidence="2" id="KW-0812">Transmembrane</keyword>
<keyword evidence="2" id="KW-1133">Transmembrane helix</keyword>
<keyword evidence="4" id="KW-1185">Reference proteome</keyword>
<reference evidence="3" key="2">
    <citation type="submission" date="2013-10" db="EMBL/GenBank/DDBJ databases">
        <authorList>
            <person name="Aslett M."/>
        </authorList>
    </citation>
    <scope>NUCLEOTIDE SEQUENCE [LARGE SCALE GENOMIC DNA]</scope>
    <source>
        <strain evidence="3">Houghton</strain>
    </source>
</reference>
<proteinExistence type="predicted"/>
<evidence type="ECO:0000313" key="4">
    <source>
        <dbReference type="Proteomes" id="UP000018201"/>
    </source>
</evidence>